<dbReference type="InterPro" id="IPR005794">
    <property type="entry name" value="Fmt"/>
</dbReference>
<feature type="domain" description="Formyl transferase C-terminal" evidence="7">
    <location>
        <begin position="205"/>
        <end position="300"/>
    </location>
</feature>
<dbReference type="Gene3D" id="3.40.50.12230">
    <property type="match status" value="1"/>
</dbReference>
<dbReference type="InterPro" id="IPR036477">
    <property type="entry name" value="Formyl_transf_N_sf"/>
</dbReference>
<evidence type="ECO:0000256" key="2">
    <source>
        <dbReference type="ARBA" id="ARBA00012261"/>
    </source>
</evidence>
<name>C6XHM6_LIBAP</name>
<dbReference type="CDD" id="cd08646">
    <property type="entry name" value="FMT_core_Met-tRNA-FMT_N"/>
    <property type="match status" value="1"/>
</dbReference>
<accession>C6XHM6</accession>
<dbReference type="STRING" id="537021.CLIBASIA_00905"/>
<dbReference type="InterPro" id="IPR002376">
    <property type="entry name" value="Formyl_transf_N"/>
</dbReference>
<dbReference type="PANTHER" id="PTHR11138">
    <property type="entry name" value="METHIONYL-TRNA FORMYLTRANSFERASE"/>
    <property type="match status" value="1"/>
</dbReference>
<dbReference type="eggNOG" id="COG0223">
    <property type="taxonomic scope" value="Bacteria"/>
</dbReference>
<reference evidence="8 9" key="1">
    <citation type="journal article" date="2009" name="Mol. Plant Microbe Interact.">
        <title>Complete genome sequence of citrus huanglongbing bacterium, 'Candidatus Liberibacter asiaticus' obtained through metagenomics.</title>
        <authorList>
            <person name="Duan Y."/>
            <person name="Zhou L."/>
            <person name="Hall D.G."/>
            <person name="Li W."/>
            <person name="Doddapaneni H."/>
            <person name="Lin H."/>
            <person name="Liu L."/>
            <person name="Vahling C.M."/>
            <person name="Gabriel D.W."/>
            <person name="Williams K.P."/>
            <person name="Dickerman A."/>
            <person name="Sun Y."/>
            <person name="Gottwald T."/>
        </authorList>
    </citation>
    <scope>NUCLEOTIDE SEQUENCE [LARGE SCALE GENOMIC DNA]</scope>
    <source>
        <strain evidence="9">psy62</strain>
    </source>
</reference>
<keyword evidence="4 5" id="KW-0648">Protein biosynthesis</keyword>
<dbReference type="InterPro" id="IPR005793">
    <property type="entry name" value="Formyl_trans_C"/>
</dbReference>
<dbReference type="SUPFAM" id="SSF53328">
    <property type="entry name" value="Formyltransferase"/>
    <property type="match status" value="1"/>
</dbReference>
<proteinExistence type="inferred from homology"/>
<dbReference type="NCBIfam" id="TIGR00460">
    <property type="entry name" value="fmt"/>
    <property type="match status" value="1"/>
</dbReference>
<dbReference type="SUPFAM" id="SSF50486">
    <property type="entry name" value="FMT C-terminal domain-like"/>
    <property type="match status" value="1"/>
</dbReference>
<dbReference type="HOGENOM" id="CLU_033347_1_1_5"/>
<gene>
    <name evidence="5 8" type="primary">fmt</name>
    <name evidence="8" type="ordered locus">CLIBASIA_00905</name>
</gene>
<comment type="catalytic activity">
    <reaction evidence="5">
        <text>L-methionyl-tRNA(fMet) + (6R)-10-formyltetrahydrofolate = N-formyl-L-methionyl-tRNA(fMet) + (6S)-5,6,7,8-tetrahydrofolate + H(+)</text>
        <dbReference type="Rhea" id="RHEA:24380"/>
        <dbReference type="Rhea" id="RHEA-COMP:9952"/>
        <dbReference type="Rhea" id="RHEA-COMP:9953"/>
        <dbReference type="ChEBI" id="CHEBI:15378"/>
        <dbReference type="ChEBI" id="CHEBI:57453"/>
        <dbReference type="ChEBI" id="CHEBI:78530"/>
        <dbReference type="ChEBI" id="CHEBI:78844"/>
        <dbReference type="ChEBI" id="CHEBI:195366"/>
        <dbReference type="EC" id="2.1.2.9"/>
    </reaction>
</comment>
<dbReference type="AlphaFoldDB" id="C6XHM6"/>
<dbReference type="HAMAP" id="MF_00182">
    <property type="entry name" value="Formyl_trans"/>
    <property type="match status" value="1"/>
</dbReference>
<feature type="binding site" evidence="5">
    <location>
        <begin position="111"/>
        <end position="114"/>
    </location>
    <ligand>
        <name>(6S)-5,6,7,8-tetrahydrofolate</name>
        <dbReference type="ChEBI" id="CHEBI:57453"/>
    </ligand>
</feature>
<evidence type="ECO:0000259" key="6">
    <source>
        <dbReference type="Pfam" id="PF00551"/>
    </source>
</evidence>
<evidence type="ECO:0000256" key="4">
    <source>
        <dbReference type="ARBA" id="ARBA00022917"/>
    </source>
</evidence>
<dbReference type="RefSeq" id="WP_012778515.1">
    <property type="nucleotide sequence ID" value="NC_012985.3"/>
</dbReference>
<dbReference type="InterPro" id="IPR011034">
    <property type="entry name" value="Formyl_transferase-like_C_sf"/>
</dbReference>
<dbReference type="EMBL" id="CP001677">
    <property type="protein sequence ID" value="ACT56769.2"/>
    <property type="molecule type" value="Genomic_DNA"/>
</dbReference>
<dbReference type="GO" id="GO:0004479">
    <property type="term" value="F:methionyl-tRNA formyltransferase activity"/>
    <property type="evidence" value="ECO:0007669"/>
    <property type="project" value="UniProtKB-UniRule"/>
</dbReference>
<comment type="similarity">
    <text evidence="1 5">Belongs to the Fmt family.</text>
</comment>
<feature type="domain" description="Formyl transferase N-terminal" evidence="6">
    <location>
        <begin position="4"/>
        <end position="181"/>
    </location>
</feature>
<reference evidence="8 9" key="2">
    <citation type="journal article" date="2011" name="Appl. Environ. Microbiol.">
        <title>Diversity and plasticity of the intracellular plant pathogen and insect symbiont, 'Candidatus Liberibacter asiaticus', revealed by hyper variable prophage genes with intragenic tandem repeats.</title>
        <authorList>
            <person name="Zhou L."/>
            <person name="Powell C.A."/>
            <person name="Hoffman M.T."/>
            <person name="Li W."/>
            <person name="Fan G."/>
            <person name="Liu B."/>
            <person name="Lin H."/>
            <person name="Duan Y."/>
        </authorList>
    </citation>
    <scope>NUCLEOTIDE SEQUENCE [LARGE SCALE GENOMIC DNA]</scope>
    <source>
        <strain evidence="9">psy62</strain>
    </source>
</reference>
<dbReference type="SMR" id="C6XHM6"/>
<dbReference type="Pfam" id="PF00551">
    <property type="entry name" value="Formyl_trans_N"/>
    <property type="match status" value="1"/>
</dbReference>
<dbReference type="PANTHER" id="PTHR11138:SF5">
    <property type="entry name" value="METHIONYL-TRNA FORMYLTRANSFERASE, MITOCHONDRIAL"/>
    <property type="match status" value="1"/>
</dbReference>
<dbReference type="InterPro" id="IPR044135">
    <property type="entry name" value="Met-tRNA-FMT_C"/>
</dbReference>
<dbReference type="InterPro" id="IPR041711">
    <property type="entry name" value="Met-tRNA-FMT_N"/>
</dbReference>
<comment type="function">
    <text evidence="5">Attaches a formyl group to the free amino group of methionyl-tRNA(fMet). The formyl group appears to play a dual role in the initiator identity of N-formylmethionyl-tRNA by promoting its recognition by IF2 and preventing the misappropriation of this tRNA by the elongation apparatus.</text>
</comment>
<dbReference type="GeneID" id="93076536"/>
<evidence type="ECO:0000256" key="3">
    <source>
        <dbReference type="ARBA" id="ARBA00022679"/>
    </source>
</evidence>
<dbReference type="KEGG" id="las:CLIBASIA_00905"/>
<evidence type="ECO:0000313" key="8">
    <source>
        <dbReference type="EMBL" id="ACT56769.2"/>
    </source>
</evidence>
<sequence>MTLRVVFMGTSEFAVATLQALVSSSHSIVSVYTQPPRPAGRRGLKSVLSAVHKKAQEFSLPALVPTKLGQEEYEQFLSFNADVAVVVAYGLVIPQRILNATKLGFYNGHASLLPRWRGAAPIQRAIMAGDNETGIAIMKMDKHLDTGPVAFMRKVPISSNINTAGLQQELSVLCAHAMVEAMDKLEQNNLPLSPQIENGITYAEKISKGETRVNFCRSAENVHNHIRALSPFPGAWLEMMIGNKHERIKLLESQLVEGEGKPGEVINPNFTIACSQGAVRIMRLQRAGGRVLDIGDFLLGCPVIIGCIVG</sequence>
<keyword evidence="3 5" id="KW-0808">Transferase</keyword>
<evidence type="ECO:0000256" key="1">
    <source>
        <dbReference type="ARBA" id="ARBA00010699"/>
    </source>
</evidence>
<dbReference type="GO" id="GO:0005829">
    <property type="term" value="C:cytosol"/>
    <property type="evidence" value="ECO:0007669"/>
    <property type="project" value="TreeGrafter"/>
</dbReference>
<evidence type="ECO:0000313" key="9">
    <source>
        <dbReference type="Proteomes" id="UP000002744"/>
    </source>
</evidence>
<dbReference type="Proteomes" id="UP000002744">
    <property type="component" value="Chromosome"/>
</dbReference>
<evidence type="ECO:0000256" key="5">
    <source>
        <dbReference type="HAMAP-Rule" id="MF_00182"/>
    </source>
</evidence>
<dbReference type="EC" id="2.1.2.9" evidence="2 5"/>
<evidence type="ECO:0000259" key="7">
    <source>
        <dbReference type="Pfam" id="PF02911"/>
    </source>
</evidence>
<organism evidence="8 9">
    <name type="scientific">Liberibacter asiaticus (strain psy62)</name>
    <dbReference type="NCBI Taxonomy" id="537021"/>
    <lineage>
        <taxon>Bacteria</taxon>
        <taxon>Pseudomonadati</taxon>
        <taxon>Pseudomonadota</taxon>
        <taxon>Alphaproteobacteria</taxon>
        <taxon>Hyphomicrobiales</taxon>
        <taxon>Rhizobiaceae</taxon>
        <taxon>Liberibacter</taxon>
    </lineage>
</organism>
<dbReference type="CDD" id="cd08704">
    <property type="entry name" value="Met_tRNA_FMT_C"/>
    <property type="match status" value="1"/>
</dbReference>
<protein>
    <recommendedName>
        <fullName evidence="2 5">Methionyl-tRNA formyltransferase</fullName>
        <ecNumber evidence="2 5">2.1.2.9</ecNumber>
    </recommendedName>
</protein>
<dbReference type="Pfam" id="PF02911">
    <property type="entry name" value="Formyl_trans_C"/>
    <property type="match status" value="1"/>
</dbReference>